<evidence type="ECO:0000256" key="1">
    <source>
        <dbReference type="SAM" id="MobiDB-lite"/>
    </source>
</evidence>
<gene>
    <name evidence="2" type="ORF">HELGO_WM3067</name>
</gene>
<dbReference type="EMBL" id="CACVAX010000013">
    <property type="protein sequence ID" value="CAA6805365.1"/>
    <property type="molecule type" value="Genomic_DNA"/>
</dbReference>
<evidence type="ECO:0000313" key="2">
    <source>
        <dbReference type="EMBL" id="CAA6805365.1"/>
    </source>
</evidence>
<dbReference type="AlphaFoldDB" id="A0A6S6SCE9"/>
<organism evidence="2">
    <name type="scientific">uncultured Sulfurovum sp</name>
    <dbReference type="NCBI Taxonomy" id="269237"/>
    <lineage>
        <taxon>Bacteria</taxon>
        <taxon>Pseudomonadati</taxon>
        <taxon>Campylobacterota</taxon>
        <taxon>Epsilonproteobacteria</taxon>
        <taxon>Campylobacterales</taxon>
        <taxon>Sulfurovaceae</taxon>
        <taxon>Sulfurovum</taxon>
        <taxon>environmental samples</taxon>
    </lineage>
</organism>
<protein>
    <submittedName>
        <fullName evidence="2">Uncharacterized protein</fullName>
    </submittedName>
</protein>
<accession>A0A6S6SCE9</accession>
<feature type="compositionally biased region" description="Basic residues" evidence="1">
    <location>
        <begin position="80"/>
        <end position="89"/>
    </location>
</feature>
<feature type="region of interest" description="Disordered" evidence="1">
    <location>
        <begin position="47"/>
        <end position="89"/>
    </location>
</feature>
<reference evidence="2" key="1">
    <citation type="submission" date="2020-01" db="EMBL/GenBank/DDBJ databases">
        <authorList>
            <person name="Meier V. D."/>
            <person name="Meier V D."/>
        </authorList>
    </citation>
    <scope>NUCLEOTIDE SEQUENCE</scope>
    <source>
        <strain evidence="2">HLG_WM_MAG_04</strain>
    </source>
</reference>
<name>A0A6S6SCE9_9BACT</name>
<feature type="compositionally biased region" description="Basic and acidic residues" evidence="1">
    <location>
        <begin position="64"/>
        <end position="79"/>
    </location>
</feature>
<sequence length="89" mass="10286">MKNKRTILTTILHELINGKSVTSIDTRASNTNQYFKTIKDHGIVLVEESNPNPHNNGRHKSRTLKNEPENIQRAKDFLQKKYKKNNKSA</sequence>
<proteinExistence type="predicted"/>